<accession>A0A4R2GXB0</accession>
<protein>
    <recommendedName>
        <fullName evidence="3">GIY-YIG catalytic domain-containing protein</fullName>
    </recommendedName>
</protein>
<proteinExistence type="predicted"/>
<dbReference type="OrthoDB" id="287318at2"/>
<evidence type="ECO:0000313" key="1">
    <source>
        <dbReference type="EMBL" id="TCO15862.1"/>
    </source>
</evidence>
<dbReference type="RefSeq" id="WP_132001323.1">
    <property type="nucleotide sequence ID" value="NZ_JBHUNN010000002.1"/>
</dbReference>
<keyword evidence="2" id="KW-1185">Reference proteome</keyword>
<organism evidence="1 2">
    <name type="scientific">Camelimonas lactis</name>
    <dbReference type="NCBI Taxonomy" id="659006"/>
    <lineage>
        <taxon>Bacteria</taxon>
        <taxon>Pseudomonadati</taxon>
        <taxon>Pseudomonadota</taxon>
        <taxon>Alphaproteobacteria</taxon>
        <taxon>Hyphomicrobiales</taxon>
        <taxon>Chelatococcaceae</taxon>
        <taxon>Camelimonas</taxon>
    </lineage>
</organism>
<comment type="caution">
    <text evidence="1">The sequence shown here is derived from an EMBL/GenBank/DDBJ whole genome shotgun (WGS) entry which is preliminary data.</text>
</comment>
<dbReference type="AlphaFoldDB" id="A0A4R2GXB0"/>
<evidence type="ECO:0000313" key="2">
    <source>
        <dbReference type="Proteomes" id="UP000294881"/>
    </source>
</evidence>
<dbReference type="EMBL" id="SLWL01000001">
    <property type="protein sequence ID" value="TCO15862.1"/>
    <property type="molecule type" value="Genomic_DNA"/>
</dbReference>
<evidence type="ECO:0008006" key="3">
    <source>
        <dbReference type="Google" id="ProtNLM"/>
    </source>
</evidence>
<dbReference type="SUPFAM" id="SSF82771">
    <property type="entry name" value="GIY-YIG endonuclease"/>
    <property type="match status" value="1"/>
</dbReference>
<sequence length="181" mass="20413">MLEFGENTLEEIAKNASRSFAEKSRALGAIRGTRYERRDFPIGIGESHDGEFDYKLRQGISEVTRGFYWMTLKSGSYQAVRDDFLKNKKPDIAYSKLNAFGDNKALYVGRSSNLLGRIKQHIIGGPKATYAMHMSTWAYDLEGLVQIHAAAYPDAEDDVLQALEDALWDELTPLFGKRGPR</sequence>
<dbReference type="InterPro" id="IPR035901">
    <property type="entry name" value="GIY-YIG_endonuc_sf"/>
</dbReference>
<reference evidence="1 2" key="1">
    <citation type="submission" date="2019-03" db="EMBL/GenBank/DDBJ databases">
        <title>Genomic Encyclopedia of Type Strains, Phase IV (KMG-IV): sequencing the most valuable type-strain genomes for metagenomic binning, comparative biology and taxonomic classification.</title>
        <authorList>
            <person name="Goeker M."/>
        </authorList>
    </citation>
    <scope>NUCLEOTIDE SEQUENCE [LARGE SCALE GENOMIC DNA]</scope>
    <source>
        <strain evidence="1 2">DSM 22958</strain>
    </source>
</reference>
<name>A0A4R2GXB0_9HYPH</name>
<gene>
    <name evidence="1" type="ORF">EV666_101111</name>
</gene>
<dbReference type="Proteomes" id="UP000294881">
    <property type="component" value="Unassembled WGS sequence"/>
</dbReference>